<dbReference type="Proteomes" id="UP000737171">
    <property type="component" value="Unassembled WGS sequence"/>
</dbReference>
<dbReference type="GO" id="GO:0004386">
    <property type="term" value="F:helicase activity"/>
    <property type="evidence" value="ECO:0007669"/>
    <property type="project" value="UniProtKB-KW"/>
</dbReference>
<keyword evidence="4 12" id="KW-0347">Helicase</keyword>
<dbReference type="Gene3D" id="3.40.50.300">
    <property type="entry name" value="P-loop containing nucleotide triphosphate hydrolases"/>
    <property type="match status" value="2"/>
</dbReference>
<dbReference type="InterPro" id="IPR045028">
    <property type="entry name" value="DinG/Rad3-like"/>
</dbReference>
<evidence type="ECO:0000256" key="4">
    <source>
        <dbReference type="ARBA" id="ARBA00022806"/>
    </source>
</evidence>
<dbReference type="PANTHER" id="PTHR11472">
    <property type="entry name" value="DNA REPAIR DEAD HELICASE RAD3/XP-D SUBFAMILY MEMBER"/>
    <property type="match status" value="1"/>
</dbReference>
<protein>
    <submittedName>
        <fullName evidence="12">ATP-dependent DNA helicase</fullName>
    </submittedName>
</protein>
<evidence type="ECO:0000259" key="11">
    <source>
        <dbReference type="PROSITE" id="PS51193"/>
    </source>
</evidence>
<keyword evidence="1" id="KW-0479">Metal-binding</keyword>
<name>A0ABX2EFF7_9BURK</name>
<sequence>MPAAPAYTVAVRALCEFAARRGDLDHRFTPSPTADEGMAGHQAVARRRGPGYRAEVPLQGGYKQLLVRGRADGIDDARELLEEIKTFRGPLEQMPPNHRELHWAQAKVYAWLHCAATGAAACNVGLVYFDIDRQAEAPALVERFTAEALQRFFAQLCECFLLWAESEMRHRTLRDAALRALTFAHGTFRVGQRELAEAVFVAARRGRCVMAQAPTGIGKTIGTIFPLLKAMPEQALDKLFFLTAKGSGRAVVFDALRAMRGEDEPAPRLRVIELVARDKACEHPDKACHGESCPLAQGFYDRLPQARSDAVQAPGPLSAESLREIARRHRVCPYYLGQELARWCDVIVGDYNHYFDVSALLFALTQANGWRVAVLVDEAHNLVDRARACYTAALEPPIFDAARRAAPPALKKALARLLRVWNALGREDDAAYRVLSALPARFDKAVRAVIDATGTLLASSPQALDAAVMDFYFALLHFVRLHEVFDEAHSLLDVTRAAPARRGSRRPSRPSVCLRNVIPAPFVKPRLAAARTAILFSATLTPMQYYAETLGVPADAARLDVPSPYSADQLAVRIVPTLSTRYGDRPATVLPIAHVIARQLRRQRGNYLAFFSSHDYMEQAADAFIACYPDEAAWRQQRRMDECERAAFLERFVAGGHGIGFAVLGGVFAEGIDLPGTRLIGAFITTLGLPQVNPVNEALRQRLDRAFGAGFEYVYLYPGLRKVVQAAGRVLRSPTDVGSIHLIDGRFCRPAVRQLLPSWWRVEVVASAGAPGA</sequence>
<dbReference type="Pfam" id="PF13307">
    <property type="entry name" value="Helicase_C_2"/>
    <property type="match status" value="1"/>
</dbReference>
<keyword evidence="3" id="KW-0378">Hydrolase</keyword>
<dbReference type="SUPFAM" id="SSF52540">
    <property type="entry name" value="P-loop containing nucleoside triphosphate hydrolases"/>
    <property type="match status" value="1"/>
</dbReference>
<dbReference type="EMBL" id="JABRWJ010000003">
    <property type="protein sequence ID" value="NRF67331.1"/>
    <property type="molecule type" value="Genomic_DNA"/>
</dbReference>
<gene>
    <name evidence="12" type="ORF">HLB44_10075</name>
</gene>
<keyword evidence="5" id="KW-0067">ATP-binding</keyword>
<keyword evidence="8" id="KW-0238">DNA-binding</keyword>
<keyword evidence="6" id="KW-0408">Iron</keyword>
<feature type="domain" description="Helicase ATP-binding" evidence="11">
    <location>
        <begin position="178"/>
        <end position="436"/>
    </location>
</feature>
<dbReference type="InterPro" id="IPR010614">
    <property type="entry name" value="RAD3-like_helicase_DEAD"/>
</dbReference>
<reference evidence="12 13" key="1">
    <citation type="submission" date="2020-05" db="EMBL/GenBank/DDBJ databases">
        <title>Aquincola sp. isolate from soil.</title>
        <authorList>
            <person name="Han J."/>
            <person name="Kim D.-U."/>
        </authorList>
    </citation>
    <scope>NUCLEOTIDE SEQUENCE [LARGE SCALE GENOMIC DNA]</scope>
    <source>
        <strain evidence="12 13">S2</strain>
    </source>
</reference>
<keyword evidence="13" id="KW-1185">Reference proteome</keyword>
<evidence type="ECO:0000256" key="5">
    <source>
        <dbReference type="ARBA" id="ARBA00022840"/>
    </source>
</evidence>
<dbReference type="PANTHER" id="PTHR11472:SF34">
    <property type="entry name" value="REGULATOR OF TELOMERE ELONGATION HELICASE 1"/>
    <property type="match status" value="1"/>
</dbReference>
<dbReference type="Pfam" id="PF06733">
    <property type="entry name" value="DEAD_2"/>
    <property type="match status" value="1"/>
</dbReference>
<organism evidence="12 13">
    <name type="scientific">Pseudaquabacterium terrae</name>
    <dbReference type="NCBI Taxonomy" id="2732868"/>
    <lineage>
        <taxon>Bacteria</taxon>
        <taxon>Pseudomonadati</taxon>
        <taxon>Pseudomonadota</taxon>
        <taxon>Betaproteobacteria</taxon>
        <taxon>Burkholderiales</taxon>
        <taxon>Sphaerotilaceae</taxon>
        <taxon>Pseudaquabacterium</taxon>
    </lineage>
</organism>
<dbReference type="InterPro" id="IPR014013">
    <property type="entry name" value="Helic_SF1/SF2_ATP-bd_DinG/Rad3"/>
</dbReference>
<keyword evidence="9" id="KW-0413">Isomerase</keyword>
<evidence type="ECO:0000256" key="2">
    <source>
        <dbReference type="ARBA" id="ARBA00022741"/>
    </source>
</evidence>
<evidence type="ECO:0000313" key="13">
    <source>
        <dbReference type="Proteomes" id="UP000737171"/>
    </source>
</evidence>
<evidence type="ECO:0000256" key="3">
    <source>
        <dbReference type="ARBA" id="ARBA00022801"/>
    </source>
</evidence>
<dbReference type="Gene3D" id="3.90.320.10">
    <property type="match status" value="1"/>
</dbReference>
<dbReference type="Gene3D" id="1.10.275.30">
    <property type="match status" value="1"/>
</dbReference>
<accession>A0ABX2EFF7</accession>
<evidence type="ECO:0000256" key="1">
    <source>
        <dbReference type="ARBA" id="ARBA00022723"/>
    </source>
</evidence>
<dbReference type="SMART" id="SM00491">
    <property type="entry name" value="HELICc2"/>
    <property type="match status" value="1"/>
</dbReference>
<dbReference type="InterPro" id="IPR011604">
    <property type="entry name" value="PDDEXK-like_dom_sf"/>
</dbReference>
<evidence type="ECO:0000256" key="7">
    <source>
        <dbReference type="ARBA" id="ARBA00023014"/>
    </source>
</evidence>
<evidence type="ECO:0000256" key="9">
    <source>
        <dbReference type="ARBA" id="ARBA00023235"/>
    </source>
</evidence>
<evidence type="ECO:0000256" key="8">
    <source>
        <dbReference type="ARBA" id="ARBA00023125"/>
    </source>
</evidence>
<dbReference type="InterPro" id="IPR027417">
    <property type="entry name" value="P-loop_NTPase"/>
</dbReference>
<evidence type="ECO:0000313" key="12">
    <source>
        <dbReference type="EMBL" id="NRF67331.1"/>
    </source>
</evidence>
<evidence type="ECO:0000256" key="10">
    <source>
        <dbReference type="ARBA" id="ARBA00038058"/>
    </source>
</evidence>
<dbReference type="InterPro" id="IPR006555">
    <property type="entry name" value="ATP-dep_Helicase_C"/>
</dbReference>
<proteinExistence type="inferred from homology"/>
<keyword evidence="7" id="KW-0411">Iron-sulfur</keyword>
<keyword evidence="2" id="KW-0547">Nucleotide-binding</keyword>
<comment type="similarity">
    <text evidence="10">Belongs to the helicase family. DinG subfamily.</text>
</comment>
<dbReference type="PROSITE" id="PS51193">
    <property type="entry name" value="HELICASE_ATP_BIND_2"/>
    <property type="match status" value="1"/>
</dbReference>
<comment type="caution">
    <text evidence="12">The sequence shown here is derived from an EMBL/GenBank/DDBJ whole genome shotgun (WGS) entry which is preliminary data.</text>
</comment>
<evidence type="ECO:0000256" key="6">
    <source>
        <dbReference type="ARBA" id="ARBA00023004"/>
    </source>
</evidence>